<dbReference type="PROSITE" id="PS50893">
    <property type="entry name" value="ABC_TRANSPORTER_2"/>
    <property type="match status" value="1"/>
</dbReference>
<keyword evidence="2" id="KW-0813">Transport</keyword>
<evidence type="ECO:0000256" key="1">
    <source>
        <dbReference type="ARBA" id="ARBA00005417"/>
    </source>
</evidence>
<evidence type="ECO:0000256" key="3">
    <source>
        <dbReference type="ARBA" id="ARBA00022741"/>
    </source>
</evidence>
<dbReference type="CDD" id="cd03235">
    <property type="entry name" value="ABC_Metallic_Cations"/>
    <property type="match status" value="1"/>
</dbReference>
<dbReference type="GO" id="GO:0016887">
    <property type="term" value="F:ATP hydrolysis activity"/>
    <property type="evidence" value="ECO:0007669"/>
    <property type="project" value="InterPro"/>
</dbReference>
<protein>
    <recommendedName>
        <fullName evidence="5">ABC transporter domain-containing protein</fullName>
    </recommendedName>
</protein>
<evidence type="ECO:0000313" key="7">
    <source>
        <dbReference type="Proteomes" id="UP000230935"/>
    </source>
</evidence>
<dbReference type="InterPro" id="IPR003439">
    <property type="entry name" value="ABC_transporter-like_ATP-bd"/>
</dbReference>
<proteinExistence type="inferred from homology"/>
<dbReference type="EMBL" id="PEZZ01000040">
    <property type="protein sequence ID" value="PIS04702.1"/>
    <property type="molecule type" value="Genomic_DNA"/>
</dbReference>
<comment type="caution">
    <text evidence="6">The sequence shown here is derived from an EMBL/GenBank/DDBJ whole genome shotgun (WGS) entry which is preliminary data.</text>
</comment>
<name>A0A2H0W022_9BACT</name>
<dbReference type="Pfam" id="PF00005">
    <property type="entry name" value="ABC_tran"/>
    <property type="match status" value="1"/>
</dbReference>
<reference evidence="7" key="1">
    <citation type="submission" date="2017-09" db="EMBL/GenBank/DDBJ databases">
        <title>Depth-based differentiation of microbial function through sediment-hosted aquifers and enrichment of novel symbionts in the deep terrestrial subsurface.</title>
        <authorList>
            <person name="Probst A.J."/>
            <person name="Ladd B."/>
            <person name="Jarett J.K."/>
            <person name="Geller-Mcgrath D.E."/>
            <person name="Sieber C.M.K."/>
            <person name="Emerson J.B."/>
            <person name="Anantharaman K."/>
            <person name="Thomas B.C."/>
            <person name="Malmstrom R."/>
            <person name="Stieglmeier M."/>
            <person name="Klingl A."/>
            <person name="Woyke T."/>
            <person name="Ryan C.M."/>
            <person name="Banfield J.F."/>
        </authorList>
    </citation>
    <scope>NUCLEOTIDE SEQUENCE [LARGE SCALE GENOMIC DNA]</scope>
</reference>
<dbReference type="SUPFAM" id="SSF52540">
    <property type="entry name" value="P-loop containing nucleoside triphosphate hydrolases"/>
    <property type="match status" value="1"/>
</dbReference>
<dbReference type="InterPro" id="IPR027417">
    <property type="entry name" value="P-loop_NTPase"/>
</dbReference>
<evidence type="ECO:0000259" key="5">
    <source>
        <dbReference type="PROSITE" id="PS50893"/>
    </source>
</evidence>
<evidence type="ECO:0000256" key="2">
    <source>
        <dbReference type="ARBA" id="ARBA00022448"/>
    </source>
</evidence>
<keyword evidence="3" id="KW-0547">Nucleotide-binding</keyword>
<dbReference type="GO" id="GO:0005524">
    <property type="term" value="F:ATP binding"/>
    <property type="evidence" value="ECO:0007669"/>
    <property type="project" value="UniProtKB-KW"/>
</dbReference>
<dbReference type="PANTHER" id="PTHR42734">
    <property type="entry name" value="METAL TRANSPORT SYSTEM ATP-BINDING PROTEIN TM_0124-RELATED"/>
    <property type="match status" value="1"/>
</dbReference>
<dbReference type="Gene3D" id="3.40.50.300">
    <property type="entry name" value="P-loop containing nucleotide triphosphate hydrolases"/>
    <property type="match status" value="1"/>
</dbReference>
<dbReference type="AlphaFoldDB" id="A0A2H0W022"/>
<accession>A0A2H0W022</accession>
<comment type="similarity">
    <text evidence="1">Belongs to the ABC transporter superfamily.</text>
</comment>
<keyword evidence="4" id="KW-0067">ATP-binding</keyword>
<dbReference type="InterPro" id="IPR003593">
    <property type="entry name" value="AAA+_ATPase"/>
</dbReference>
<evidence type="ECO:0000256" key="4">
    <source>
        <dbReference type="ARBA" id="ARBA00022840"/>
    </source>
</evidence>
<sequence length="246" mass="27299">MASKPILQVKNLNVQLGGHDVLRDINFTIEPGDIAAVIGPNGSGKSTLLRAILGLVPHQGDITYAGKPITPRQLQKIGYVPQYFEFDRTLPIALWDFMRLWQKKYDRKKIGKLLDHFNLIPKANIKIGNLSGGQLQRLFIARALLNDPKVLLLDEATAGVDVAGEEDIHEIIGHLNDVHKLTVIFISHEIGAVYDYSTKVLCLSNKLVCFGATHQVLNKQVLADLFLDTHLAAVKHGGKKHKHHHA</sequence>
<organism evidence="6 7">
    <name type="scientific">Candidatus Buchananbacteria bacterium CG10_big_fil_rev_8_21_14_0_10_42_9</name>
    <dbReference type="NCBI Taxonomy" id="1974526"/>
    <lineage>
        <taxon>Bacteria</taxon>
        <taxon>Candidatus Buchananiibacteriota</taxon>
    </lineage>
</organism>
<dbReference type="PROSITE" id="PS00211">
    <property type="entry name" value="ABC_TRANSPORTER_1"/>
    <property type="match status" value="1"/>
</dbReference>
<dbReference type="PANTHER" id="PTHR42734:SF17">
    <property type="entry name" value="METAL TRANSPORT SYSTEM ATP-BINDING PROTEIN TM_0124-RELATED"/>
    <property type="match status" value="1"/>
</dbReference>
<gene>
    <name evidence="6" type="ORF">COT81_05035</name>
</gene>
<feature type="domain" description="ABC transporter" evidence="5">
    <location>
        <begin position="7"/>
        <end position="230"/>
    </location>
</feature>
<dbReference type="SMART" id="SM00382">
    <property type="entry name" value="AAA"/>
    <property type="match status" value="1"/>
</dbReference>
<dbReference type="InterPro" id="IPR017871">
    <property type="entry name" value="ABC_transporter-like_CS"/>
</dbReference>
<dbReference type="Proteomes" id="UP000230935">
    <property type="component" value="Unassembled WGS sequence"/>
</dbReference>
<dbReference type="InterPro" id="IPR050153">
    <property type="entry name" value="Metal_Ion_Import_ABC"/>
</dbReference>
<evidence type="ECO:0000313" key="6">
    <source>
        <dbReference type="EMBL" id="PIS04702.1"/>
    </source>
</evidence>